<name>A0A1I2EPW3_9BACT</name>
<evidence type="ECO:0000259" key="2">
    <source>
        <dbReference type="Pfam" id="PF17517"/>
    </source>
</evidence>
<dbReference type="RefSeq" id="WP_143141028.1">
    <property type="nucleotide sequence ID" value="NZ_FOMX01000023.1"/>
</dbReference>
<feature type="domain" description="IgGFc-binding protein N-terminal" evidence="2">
    <location>
        <begin position="280"/>
        <end position="610"/>
    </location>
</feature>
<evidence type="ECO:0000313" key="3">
    <source>
        <dbReference type="EMBL" id="SFE94260.1"/>
    </source>
</evidence>
<sequence length="636" mass="65287">MNRLTAAILMVPALVACGDDGRPADSDAGSATATATMTATMPTGTSEASDGSGTTGPTGSGTASTPTTSGATTDSGPIFDLGGAPDVPATLQCSPDLHAVVDGAGQVVEACAADQGCADATCVPACEAAGASKANFGCEFQIPTPPTSPFLPTPPCFAAFLTNSWGHPAKIEVSRDGVAFDLGSFARVVTPGQAPEDWSPVAPTGLGPGEVAVLFLSSHPNSIHPETMQSLNCPVPDAAGAATQVDASGRGLNFHVTSDIPLTAYDIAPFGGAFSYIPSAELLFPTSAWGTNYVAVMPPAGTFEPPGPLWLQVVGAQDGTTVEIRPTADLEPGPDLEGATKDVVKTFTVDAGEYVQWEVAAGAGDASGTLILSDKPVALHTGNRFLRLQPMPAPGGEATHQQNHAVTALGYEYVAGAYETRRADLAAEEIEYRVVGAVDGTTLIYDPPVPGAPATLAQGQVVDFTATGSFQIRSQDEGHPFVLSQIMDTCNIPGGTRPGATAMGFMQLLGDEEWVVLLPPAQFLQEYIFFTDPSFATTNLVVTRVDDGDGFKEVTVDCLGTIGGWQPVGGDGRFEVTTVDLVRADVGVNGCTNGQHTAESEGKFGLVVWGLDSYSSYAYPAGGNAIALTDLVIPPG</sequence>
<gene>
    <name evidence="3" type="ORF">SAMN02745121_06162</name>
</gene>
<keyword evidence="4" id="KW-1185">Reference proteome</keyword>
<dbReference type="AlphaFoldDB" id="A0A1I2EPW3"/>
<evidence type="ECO:0000256" key="1">
    <source>
        <dbReference type="SAM" id="MobiDB-lite"/>
    </source>
</evidence>
<reference evidence="4" key="1">
    <citation type="submission" date="2016-10" db="EMBL/GenBank/DDBJ databases">
        <authorList>
            <person name="Varghese N."/>
            <person name="Submissions S."/>
        </authorList>
    </citation>
    <scope>NUCLEOTIDE SEQUENCE [LARGE SCALE GENOMIC DNA]</scope>
    <source>
        <strain evidence="4">ATCC 25963</strain>
    </source>
</reference>
<dbReference type="Proteomes" id="UP000199400">
    <property type="component" value="Unassembled WGS sequence"/>
</dbReference>
<dbReference type="OrthoDB" id="5486557at2"/>
<protein>
    <recommendedName>
        <fullName evidence="2">IgGFc-binding protein N-terminal domain-containing protein</fullName>
    </recommendedName>
</protein>
<accession>A0A1I2EPW3</accession>
<dbReference type="PANTHER" id="PTHR46534:SF1">
    <property type="entry name" value="IGGFC-BINDING PROTEIN N-TERMINAL DOMAIN-CONTAINING PROTEIN"/>
    <property type="match status" value="1"/>
</dbReference>
<dbReference type="InterPro" id="IPR035234">
    <property type="entry name" value="IgGFc-bd_N"/>
</dbReference>
<proteinExistence type="predicted"/>
<feature type="region of interest" description="Disordered" evidence="1">
    <location>
        <begin position="19"/>
        <end position="81"/>
    </location>
</feature>
<dbReference type="PANTHER" id="PTHR46534">
    <property type="entry name" value="IGGFC_BINDING DOMAIN-CONTAINING PROTEIN"/>
    <property type="match status" value="1"/>
</dbReference>
<feature type="compositionally biased region" description="Low complexity" evidence="1">
    <location>
        <begin position="26"/>
        <end position="52"/>
    </location>
</feature>
<feature type="compositionally biased region" description="Low complexity" evidence="1">
    <location>
        <begin position="60"/>
        <end position="77"/>
    </location>
</feature>
<evidence type="ECO:0000313" key="4">
    <source>
        <dbReference type="Proteomes" id="UP000199400"/>
    </source>
</evidence>
<dbReference type="PROSITE" id="PS51257">
    <property type="entry name" value="PROKAR_LIPOPROTEIN"/>
    <property type="match status" value="1"/>
</dbReference>
<organism evidence="3 4">
    <name type="scientific">Nannocystis exedens</name>
    <dbReference type="NCBI Taxonomy" id="54"/>
    <lineage>
        <taxon>Bacteria</taxon>
        <taxon>Pseudomonadati</taxon>
        <taxon>Myxococcota</taxon>
        <taxon>Polyangia</taxon>
        <taxon>Nannocystales</taxon>
        <taxon>Nannocystaceae</taxon>
        <taxon>Nannocystis</taxon>
    </lineage>
</organism>
<dbReference type="EMBL" id="FOMX01000023">
    <property type="protein sequence ID" value="SFE94260.1"/>
    <property type="molecule type" value="Genomic_DNA"/>
</dbReference>
<dbReference type="Pfam" id="PF17517">
    <property type="entry name" value="IgGFc_binding"/>
    <property type="match status" value="1"/>
</dbReference>